<evidence type="ECO:0000259" key="8">
    <source>
        <dbReference type="Pfam" id="PF02781"/>
    </source>
</evidence>
<protein>
    <submittedName>
        <fullName evidence="9">Glucose-6-phosphate 1-dehydrogenase</fullName>
    </submittedName>
</protein>
<comment type="pathway">
    <text evidence="1">Carbohydrate degradation; pentose phosphate pathway; D-ribulose 5-phosphate from D-glucose 6-phosphate (oxidative stage): step 1/3.</text>
</comment>
<evidence type="ECO:0000256" key="3">
    <source>
        <dbReference type="ARBA" id="ARBA00022526"/>
    </source>
</evidence>
<evidence type="ECO:0000256" key="5">
    <source>
        <dbReference type="ARBA" id="ARBA00023002"/>
    </source>
</evidence>
<dbReference type="GO" id="GO:0004345">
    <property type="term" value="F:glucose-6-phosphate dehydrogenase activity"/>
    <property type="evidence" value="ECO:0007669"/>
    <property type="project" value="InterPro"/>
</dbReference>
<dbReference type="PANTHER" id="PTHR23429:SF0">
    <property type="entry name" value="GLUCOSE-6-PHOSPHATE 1-DEHYDROGENASE"/>
    <property type="match status" value="1"/>
</dbReference>
<sequence>MKKPQNHILVIFGASGDLTFRKLVPAVFDLFTQNVLPEHFAILGLGRTQLSDDDFRSKMKEGIEKFALNHKNMAQNDALDHFLQKLFYHGFNTKEEGDYGGLKDRLFELDGQLGTDENFIFYLATPPSMYTVIPCHLAKHGLSNEEKGFRRLIVEKPFGYDLETAKELNASLLNNFDEEQIYRIDHYLGKEIVQNLLVTRFSNAIYEPLWNRNYVSHVEITSSESIGVGNRGGYYEGSGALRDMVQNHLLLLAGLVGMEPPALIDSNSIRNEIVKVLQSLRPIKEEDVEKYVIRGQYVALL</sequence>
<dbReference type="InterPro" id="IPR001282">
    <property type="entry name" value="G6P_DH"/>
</dbReference>
<name>W7Y4L2_9BACT</name>
<evidence type="ECO:0000256" key="2">
    <source>
        <dbReference type="ARBA" id="ARBA00009975"/>
    </source>
</evidence>
<keyword evidence="5" id="KW-0560">Oxidoreductase</keyword>
<evidence type="ECO:0000313" key="9">
    <source>
        <dbReference type="EMBL" id="GAF03042.1"/>
    </source>
</evidence>
<dbReference type="GO" id="GO:0005829">
    <property type="term" value="C:cytosol"/>
    <property type="evidence" value="ECO:0007669"/>
    <property type="project" value="TreeGrafter"/>
</dbReference>
<dbReference type="eggNOG" id="COG0364">
    <property type="taxonomic scope" value="Bacteria"/>
</dbReference>
<organism evidence="9 10">
    <name type="scientific">Saccharicrinis fermentans DSM 9555 = JCM 21142</name>
    <dbReference type="NCBI Taxonomy" id="869213"/>
    <lineage>
        <taxon>Bacteria</taxon>
        <taxon>Pseudomonadati</taxon>
        <taxon>Bacteroidota</taxon>
        <taxon>Bacteroidia</taxon>
        <taxon>Marinilabiliales</taxon>
        <taxon>Marinilabiliaceae</taxon>
        <taxon>Saccharicrinis</taxon>
    </lineage>
</organism>
<evidence type="ECO:0000256" key="6">
    <source>
        <dbReference type="ARBA" id="ARBA00023277"/>
    </source>
</evidence>
<dbReference type="GO" id="GO:0009051">
    <property type="term" value="P:pentose-phosphate shunt, oxidative branch"/>
    <property type="evidence" value="ECO:0007669"/>
    <property type="project" value="TreeGrafter"/>
</dbReference>
<keyword evidence="4" id="KW-0521">NADP</keyword>
<feature type="domain" description="Glucose-6-phosphate dehydrogenase C-terminal" evidence="8">
    <location>
        <begin position="197"/>
        <end position="298"/>
    </location>
</feature>
<dbReference type="SUPFAM" id="SSF55347">
    <property type="entry name" value="Glyceraldehyde-3-phosphate dehydrogenase-like, C-terminal domain"/>
    <property type="match status" value="1"/>
</dbReference>
<reference evidence="9 10" key="1">
    <citation type="journal article" date="2014" name="Genome Announc.">
        <title>Draft Genome Sequence of Cytophaga fermentans JCM 21142T, a Facultative Anaerobe Isolated from Marine Mud.</title>
        <authorList>
            <person name="Starns D."/>
            <person name="Oshima K."/>
            <person name="Suda W."/>
            <person name="Iino T."/>
            <person name="Yuki M."/>
            <person name="Inoue J."/>
            <person name="Kitamura K."/>
            <person name="Iida T."/>
            <person name="Darby A."/>
            <person name="Hattori M."/>
            <person name="Ohkuma M."/>
        </authorList>
    </citation>
    <scope>NUCLEOTIDE SEQUENCE [LARGE SCALE GENOMIC DNA]</scope>
    <source>
        <strain evidence="9 10">JCM 21142</strain>
    </source>
</reference>
<dbReference type="EMBL" id="BAMD01000017">
    <property type="protein sequence ID" value="GAF03042.1"/>
    <property type="molecule type" value="Genomic_DNA"/>
</dbReference>
<evidence type="ECO:0000256" key="1">
    <source>
        <dbReference type="ARBA" id="ARBA00004937"/>
    </source>
</evidence>
<keyword evidence="10" id="KW-1185">Reference proteome</keyword>
<evidence type="ECO:0000256" key="4">
    <source>
        <dbReference type="ARBA" id="ARBA00022857"/>
    </source>
</evidence>
<evidence type="ECO:0000259" key="7">
    <source>
        <dbReference type="Pfam" id="PF00479"/>
    </source>
</evidence>
<dbReference type="STRING" id="869213.GCA_000517085_00070"/>
<dbReference type="Proteomes" id="UP000019402">
    <property type="component" value="Unassembled WGS sequence"/>
</dbReference>
<accession>W7Y4L2</accession>
<dbReference type="InterPro" id="IPR036291">
    <property type="entry name" value="NAD(P)-bd_dom_sf"/>
</dbReference>
<dbReference type="Gene3D" id="3.40.50.720">
    <property type="entry name" value="NAD(P)-binding Rossmann-like Domain"/>
    <property type="match status" value="1"/>
</dbReference>
<dbReference type="InterPro" id="IPR022675">
    <property type="entry name" value="G6P_DH_C"/>
</dbReference>
<dbReference type="Gene3D" id="3.30.360.10">
    <property type="entry name" value="Dihydrodipicolinate Reductase, domain 2"/>
    <property type="match status" value="1"/>
</dbReference>
<dbReference type="AlphaFoldDB" id="W7Y4L2"/>
<dbReference type="SUPFAM" id="SSF51735">
    <property type="entry name" value="NAD(P)-binding Rossmann-fold domains"/>
    <property type="match status" value="1"/>
</dbReference>
<dbReference type="PRINTS" id="PR00079">
    <property type="entry name" value="G6PDHDRGNASE"/>
</dbReference>
<comment type="caution">
    <text evidence="9">The sequence shown here is derived from an EMBL/GenBank/DDBJ whole genome shotgun (WGS) entry which is preliminary data.</text>
</comment>
<dbReference type="Pfam" id="PF00479">
    <property type="entry name" value="G6PD_N"/>
    <property type="match status" value="1"/>
</dbReference>
<gene>
    <name evidence="9" type="ORF">JCM21142_41696</name>
</gene>
<keyword evidence="6" id="KW-0119">Carbohydrate metabolism</keyword>
<evidence type="ECO:0000313" key="10">
    <source>
        <dbReference type="Proteomes" id="UP000019402"/>
    </source>
</evidence>
<dbReference type="PANTHER" id="PTHR23429">
    <property type="entry name" value="GLUCOSE-6-PHOSPHATE 1-DEHYDROGENASE G6PD"/>
    <property type="match status" value="1"/>
</dbReference>
<dbReference type="GO" id="GO:0006006">
    <property type="term" value="P:glucose metabolic process"/>
    <property type="evidence" value="ECO:0007669"/>
    <property type="project" value="UniProtKB-KW"/>
</dbReference>
<comment type="similarity">
    <text evidence="2">Belongs to the glucose-6-phosphate dehydrogenase family.</text>
</comment>
<dbReference type="InterPro" id="IPR019796">
    <property type="entry name" value="G6P_DH_AS"/>
</dbReference>
<keyword evidence="3" id="KW-0313">Glucose metabolism</keyword>
<dbReference type="PROSITE" id="PS00069">
    <property type="entry name" value="G6P_DEHYDROGENASE"/>
    <property type="match status" value="1"/>
</dbReference>
<feature type="domain" description="Glucose-6-phosphate dehydrogenase NAD-binding" evidence="7">
    <location>
        <begin position="10"/>
        <end position="195"/>
    </location>
</feature>
<dbReference type="RefSeq" id="WP_262504886.1">
    <property type="nucleotide sequence ID" value="NZ_BAMD01000017.1"/>
</dbReference>
<dbReference type="UniPathway" id="UPA00115"/>
<proteinExistence type="inferred from homology"/>
<dbReference type="Pfam" id="PF02781">
    <property type="entry name" value="G6PD_C"/>
    <property type="match status" value="1"/>
</dbReference>
<dbReference type="InterPro" id="IPR022674">
    <property type="entry name" value="G6P_DH_NAD-bd"/>
</dbReference>
<dbReference type="GO" id="GO:0050661">
    <property type="term" value="F:NADP binding"/>
    <property type="evidence" value="ECO:0007669"/>
    <property type="project" value="InterPro"/>
</dbReference>